<accession>A0ABY4RBT0</accession>
<dbReference type="RefSeq" id="WP_249892825.1">
    <property type="nucleotide sequence ID" value="NZ_CP082904.1"/>
</dbReference>
<evidence type="ECO:0000313" key="3">
    <source>
        <dbReference type="Proteomes" id="UP001056635"/>
    </source>
</evidence>
<dbReference type="Proteomes" id="UP001056635">
    <property type="component" value="Chromosome"/>
</dbReference>
<evidence type="ECO:0000256" key="1">
    <source>
        <dbReference type="SAM" id="Phobius"/>
    </source>
</evidence>
<reference evidence="2" key="1">
    <citation type="submission" date="2021-09" db="EMBL/GenBank/DDBJ databases">
        <title>First case of bloodstream infection caused by Mixta hanseatica sp. nov., a member of the Erwiniaceae family.</title>
        <authorList>
            <person name="Both A."/>
            <person name="Huang J."/>
            <person name="Wenzel P."/>
            <person name="Aepfelbacher M."/>
            <person name="Rohde H."/>
            <person name="Christner M."/>
            <person name="Hentschke M."/>
        </authorList>
    </citation>
    <scope>NUCLEOTIDE SEQUENCE</scope>
    <source>
        <strain evidence="2">X22927</strain>
    </source>
</reference>
<feature type="transmembrane region" description="Helical" evidence="1">
    <location>
        <begin position="37"/>
        <end position="58"/>
    </location>
</feature>
<sequence length="64" mass="7237">MAQRAGGKKYARISVGSLIFFILVLLGNIYMWDQQTIAKSVIHAFISTLIFACGMLLLQRKYIN</sequence>
<keyword evidence="1" id="KW-0472">Membrane</keyword>
<dbReference type="EMBL" id="CP082904">
    <property type="protein sequence ID" value="UQY44201.1"/>
    <property type="molecule type" value="Genomic_DNA"/>
</dbReference>
<keyword evidence="1" id="KW-1133">Transmembrane helix</keyword>
<gene>
    <name evidence="2" type="ORF">K6958_00350</name>
</gene>
<organism evidence="2 3">
    <name type="scientific">Mixta hanseatica</name>
    <dbReference type="NCBI Taxonomy" id="2872648"/>
    <lineage>
        <taxon>Bacteria</taxon>
        <taxon>Pseudomonadati</taxon>
        <taxon>Pseudomonadota</taxon>
        <taxon>Gammaproteobacteria</taxon>
        <taxon>Enterobacterales</taxon>
        <taxon>Erwiniaceae</taxon>
        <taxon>Mixta</taxon>
    </lineage>
</organism>
<proteinExistence type="predicted"/>
<keyword evidence="1" id="KW-0812">Transmembrane</keyword>
<keyword evidence="3" id="KW-1185">Reference proteome</keyword>
<protein>
    <submittedName>
        <fullName evidence="2">Uncharacterized protein</fullName>
    </submittedName>
</protein>
<feature type="transmembrane region" description="Helical" evidence="1">
    <location>
        <begin position="12"/>
        <end position="31"/>
    </location>
</feature>
<evidence type="ECO:0000313" key="2">
    <source>
        <dbReference type="EMBL" id="UQY44201.1"/>
    </source>
</evidence>
<name>A0ABY4RBT0_9GAMM</name>